<evidence type="ECO:0000313" key="3">
    <source>
        <dbReference type="Proteomes" id="UP000178432"/>
    </source>
</evidence>
<gene>
    <name evidence="2" type="ORF">A2663_02565</name>
</gene>
<comment type="caution">
    <text evidence="2">The sequence shown here is derived from an EMBL/GenBank/DDBJ whole genome shotgun (WGS) entry which is preliminary data.</text>
</comment>
<dbReference type="Pfam" id="PF22053">
    <property type="entry name" value="DUF6938"/>
    <property type="match status" value="1"/>
</dbReference>
<protein>
    <recommendedName>
        <fullName evidence="1">DUF6938 domain-containing protein</fullName>
    </recommendedName>
</protein>
<name>A0A1G1Y8G4_9BACT</name>
<proteinExistence type="predicted"/>
<dbReference type="EMBL" id="MHIF01000018">
    <property type="protein sequence ID" value="OGY48126.1"/>
    <property type="molecule type" value="Genomic_DNA"/>
</dbReference>
<evidence type="ECO:0000259" key="1">
    <source>
        <dbReference type="Pfam" id="PF22053"/>
    </source>
</evidence>
<dbReference type="Proteomes" id="UP000178432">
    <property type="component" value="Unassembled WGS sequence"/>
</dbReference>
<dbReference type="InterPro" id="IPR054218">
    <property type="entry name" value="DUF6938"/>
</dbReference>
<feature type="domain" description="DUF6938" evidence="1">
    <location>
        <begin position="253"/>
        <end position="427"/>
    </location>
</feature>
<evidence type="ECO:0000313" key="2">
    <source>
        <dbReference type="EMBL" id="OGY48126.1"/>
    </source>
</evidence>
<reference evidence="2 3" key="1">
    <citation type="journal article" date="2016" name="Nat. Commun.">
        <title>Thousands of microbial genomes shed light on interconnected biogeochemical processes in an aquifer system.</title>
        <authorList>
            <person name="Anantharaman K."/>
            <person name="Brown C.T."/>
            <person name="Hug L.A."/>
            <person name="Sharon I."/>
            <person name="Castelle C.J."/>
            <person name="Probst A.J."/>
            <person name="Thomas B.C."/>
            <person name="Singh A."/>
            <person name="Wilkins M.J."/>
            <person name="Karaoz U."/>
            <person name="Brodie E.L."/>
            <person name="Williams K.H."/>
            <person name="Hubbard S.S."/>
            <person name="Banfield J.F."/>
        </authorList>
    </citation>
    <scope>NUCLEOTIDE SEQUENCE [LARGE SCALE GENOMIC DNA]</scope>
</reference>
<dbReference type="Gene3D" id="3.40.50.2000">
    <property type="entry name" value="Glycogen Phosphorylase B"/>
    <property type="match status" value="1"/>
</dbReference>
<organism evidence="2 3">
    <name type="scientific">Candidatus Buchananbacteria bacterium RIFCSPHIGHO2_01_FULL_46_12</name>
    <dbReference type="NCBI Taxonomy" id="1797536"/>
    <lineage>
        <taxon>Bacteria</taxon>
        <taxon>Candidatus Buchananiibacteriota</taxon>
    </lineage>
</organism>
<accession>A0A1G1Y8G4</accession>
<sequence>MKKKNQKTKAWIVSVDMGYGHQRAAYPLRFLAYKNEIITANNYRGIPKKDRAIWRQSREFYEFMSRFKKIPVIGQTAWNFYDNLQEIADFYPKRDLSALSFQIKEIYNWIEKRQWGKHLIERLSKKPIPLISTFFISAFMAEVHNYPGEIYCLATDTDINRAWAPKHPATSRIKYFAPNYRVVERLKLYGVPPEKIFLTGFPLPAENTGQNGLDVLKKDLVNRLVNLDPEKKYWNFYKQVAKKYLDVKKPPEKSNHPLTLMFAVGGAGAQRDIGVVILNSLKNEILQKKIRLILVAGIHNSLSRFFRQEIRKAGLIKQINKEVKIIFAPSKNEYFKNFNQALKTADILWTKPSELSFYCALGLPIIMAPPIGSQEQFNRKWLRTIGAGVSQDDPRHCNEWLQDWVQSGWFAEAAMQGFVEAPKYGTYNIEKIIAHKFKEAKELKMILQY</sequence>
<dbReference type="AlphaFoldDB" id="A0A1G1Y8G4"/>